<protein>
    <submittedName>
        <fullName evidence="2">ArsR/SmtB family transcription factor</fullName>
    </submittedName>
</protein>
<dbReference type="SUPFAM" id="SSF46785">
    <property type="entry name" value="Winged helix' DNA-binding domain"/>
    <property type="match status" value="1"/>
</dbReference>
<dbReference type="Proteomes" id="UP001597042">
    <property type="component" value="Unassembled WGS sequence"/>
</dbReference>
<feature type="domain" description="HTH arsR-type" evidence="1">
    <location>
        <begin position="4"/>
        <end position="97"/>
    </location>
</feature>
<comment type="caution">
    <text evidence="2">The sequence shown here is derived from an EMBL/GenBank/DDBJ whole genome shotgun (WGS) entry which is preliminary data.</text>
</comment>
<evidence type="ECO:0000313" key="2">
    <source>
        <dbReference type="EMBL" id="MFD0780456.1"/>
    </source>
</evidence>
<dbReference type="NCBIfam" id="NF033788">
    <property type="entry name" value="HTH_metalloreg"/>
    <property type="match status" value="1"/>
</dbReference>
<dbReference type="SMART" id="SM00418">
    <property type="entry name" value="HTH_ARSR"/>
    <property type="match status" value="1"/>
</dbReference>
<dbReference type="InterPro" id="IPR036390">
    <property type="entry name" value="WH_DNA-bd_sf"/>
</dbReference>
<dbReference type="PROSITE" id="PS50987">
    <property type="entry name" value="HTH_ARSR_2"/>
    <property type="match status" value="1"/>
</dbReference>
<dbReference type="InterPro" id="IPR052543">
    <property type="entry name" value="HTH_Metal-responsive_Reg"/>
</dbReference>
<dbReference type="CDD" id="cd00090">
    <property type="entry name" value="HTH_ARSR"/>
    <property type="match status" value="1"/>
</dbReference>
<evidence type="ECO:0000313" key="3">
    <source>
        <dbReference type="Proteomes" id="UP001597042"/>
    </source>
</evidence>
<dbReference type="RefSeq" id="WP_378750636.1">
    <property type="nucleotide sequence ID" value="NZ_JBHSSV010000003.1"/>
</dbReference>
<dbReference type="InterPro" id="IPR036388">
    <property type="entry name" value="WH-like_DNA-bd_sf"/>
</dbReference>
<evidence type="ECO:0000259" key="1">
    <source>
        <dbReference type="PROSITE" id="PS50987"/>
    </source>
</evidence>
<dbReference type="PRINTS" id="PR00778">
    <property type="entry name" value="HTHARSR"/>
</dbReference>
<reference evidence="3" key="1">
    <citation type="journal article" date="2019" name="Int. J. Syst. Evol. Microbiol.">
        <title>The Global Catalogue of Microorganisms (GCM) 10K type strain sequencing project: providing services to taxonomists for standard genome sequencing and annotation.</title>
        <authorList>
            <consortium name="The Broad Institute Genomics Platform"/>
            <consortium name="The Broad Institute Genome Sequencing Center for Infectious Disease"/>
            <person name="Wu L."/>
            <person name="Ma J."/>
        </authorList>
    </citation>
    <scope>NUCLEOTIDE SEQUENCE [LARGE SCALE GENOMIC DNA]</scope>
    <source>
        <strain evidence="3">CCUG 50754</strain>
    </source>
</reference>
<dbReference type="Pfam" id="PF01022">
    <property type="entry name" value="HTH_5"/>
    <property type="match status" value="1"/>
</dbReference>
<organism evidence="2 3">
    <name type="scientific">Microbacterium koreense</name>
    <dbReference type="NCBI Taxonomy" id="323761"/>
    <lineage>
        <taxon>Bacteria</taxon>
        <taxon>Bacillati</taxon>
        <taxon>Actinomycetota</taxon>
        <taxon>Actinomycetes</taxon>
        <taxon>Micrococcales</taxon>
        <taxon>Microbacteriaceae</taxon>
        <taxon>Microbacterium</taxon>
    </lineage>
</organism>
<dbReference type="PANTHER" id="PTHR39168:SF2">
    <property type="entry name" value="HTH-TYPE TRANSCRIPTIONAL REGULATOR CMTR"/>
    <property type="match status" value="1"/>
</dbReference>
<name>A0ABW2ZPA3_9MICO</name>
<dbReference type="Gene3D" id="1.10.10.10">
    <property type="entry name" value="Winged helix-like DNA-binding domain superfamily/Winged helix DNA-binding domain"/>
    <property type="match status" value="1"/>
</dbReference>
<proteinExistence type="predicted"/>
<dbReference type="InterPro" id="IPR011991">
    <property type="entry name" value="ArsR-like_HTH"/>
</dbReference>
<dbReference type="InterPro" id="IPR001845">
    <property type="entry name" value="HTH_ArsR_DNA-bd_dom"/>
</dbReference>
<sequence length="125" mass="13293">MLTIGTRVDVMTRLGRAMSDATRARILLELLSGPGYPAQLAETLSLTRTNVSNHLACLRGCGIVVALPEGRQTRYEIADAHLTRAITVLVDAVIAFDDDATCAEEHCTVEGCCVPAADALPEAAR</sequence>
<dbReference type="PANTHER" id="PTHR39168">
    <property type="entry name" value="TRANSCRIPTIONAL REGULATOR-RELATED"/>
    <property type="match status" value="1"/>
</dbReference>
<gene>
    <name evidence="2" type="ORF">ACFQZV_03975</name>
</gene>
<keyword evidence="3" id="KW-1185">Reference proteome</keyword>
<accession>A0ABW2ZPA3</accession>
<dbReference type="EMBL" id="JBHTIM010000001">
    <property type="protein sequence ID" value="MFD0780456.1"/>
    <property type="molecule type" value="Genomic_DNA"/>
</dbReference>